<dbReference type="InterPro" id="IPR036775">
    <property type="entry name" value="DNA_pol_Y-fam_lit_finger_sf"/>
</dbReference>
<feature type="region of interest" description="Disordered" evidence="7">
    <location>
        <begin position="466"/>
        <end position="491"/>
    </location>
</feature>
<dbReference type="GO" id="GO:0009314">
    <property type="term" value="P:response to radiation"/>
    <property type="evidence" value="ECO:0007669"/>
    <property type="project" value="TreeGrafter"/>
</dbReference>
<evidence type="ECO:0000313" key="9">
    <source>
        <dbReference type="Proteomes" id="UP000095283"/>
    </source>
</evidence>
<keyword evidence="6" id="KW-0539">Nucleus</keyword>
<evidence type="ECO:0000256" key="8">
    <source>
        <dbReference type="SAM" id="Phobius"/>
    </source>
</evidence>
<comment type="subcellular location">
    <subcellularLocation>
        <location evidence="1">Nucleus</location>
    </subcellularLocation>
</comment>
<keyword evidence="8" id="KW-1133">Transmembrane helix</keyword>
<keyword evidence="3" id="KW-0479">Metal-binding</keyword>
<dbReference type="GO" id="GO:0042276">
    <property type="term" value="P:error-prone translesion synthesis"/>
    <property type="evidence" value="ECO:0007669"/>
    <property type="project" value="TreeGrafter"/>
</dbReference>
<organism evidence="9 10">
    <name type="scientific">Heterorhabditis bacteriophora</name>
    <name type="common">Entomopathogenic nematode worm</name>
    <dbReference type="NCBI Taxonomy" id="37862"/>
    <lineage>
        <taxon>Eukaryota</taxon>
        <taxon>Metazoa</taxon>
        <taxon>Ecdysozoa</taxon>
        <taxon>Nematoda</taxon>
        <taxon>Chromadorea</taxon>
        <taxon>Rhabditida</taxon>
        <taxon>Rhabditina</taxon>
        <taxon>Rhabditomorpha</taxon>
        <taxon>Strongyloidea</taxon>
        <taxon>Heterorhabditidae</taxon>
        <taxon>Heterorhabditis</taxon>
    </lineage>
</organism>
<feature type="compositionally biased region" description="Polar residues" evidence="7">
    <location>
        <begin position="466"/>
        <end position="480"/>
    </location>
</feature>
<dbReference type="GO" id="GO:0006281">
    <property type="term" value="P:DNA repair"/>
    <property type="evidence" value="ECO:0007669"/>
    <property type="project" value="UniProtKB-KW"/>
</dbReference>
<dbReference type="PANTHER" id="PTHR45873:SF1">
    <property type="entry name" value="DNA POLYMERASE ETA"/>
    <property type="match status" value="1"/>
</dbReference>
<dbReference type="GO" id="GO:0035861">
    <property type="term" value="C:site of double-strand break"/>
    <property type="evidence" value="ECO:0007669"/>
    <property type="project" value="TreeGrafter"/>
</dbReference>
<feature type="compositionally biased region" description="Basic and acidic residues" evidence="7">
    <location>
        <begin position="227"/>
        <end position="242"/>
    </location>
</feature>
<evidence type="ECO:0000256" key="6">
    <source>
        <dbReference type="ARBA" id="ARBA00023242"/>
    </source>
</evidence>
<evidence type="ECO:0000256" key="2">
    <source>
        <dbReference type="ARBA" id="ARBA00022679"/>
    </source>
</evidence>
<feature type="transmembrane region" description="Helical" evidence="8">
    <location>
        <begin position="341"/>
        <end position="361"/>
    </location>
</feature>
<dbReference type="FunFam" id="1.10.150.20:FF:000014">
    <property type="entry name" value="Polymerase (DNA directed), eta"/>
    <property type="match status" value="1"/>
</dbReference>
<dbReference type="Proteomes" id="UP000095283">
    <property type="component" value="Unplaced"/>
</dbReference>
<keyword evidence="8" id="KW-0812">Transmembrane</keyword>
<dbReference type="AlphaFoldDB" id="A0A1I7XJY9"/>
<dbReference type="Pfam" id="PF21704">
    <property type="entry name" value="POLH-Rev1_HhH"/>
    <property type="match status" value="1"/>
</dbReference>
<accession>A0A1I7XJY9</accession>
<evidence type="ECO:0000256" key="4">
    <source>
        <dbReference type="ARBA" id="ARBA00022763"/>
    </source>
</evidence>
<evidence type="ECO:0000313" key="10">
    <source>
        <dbReference type="WBParaSite" id="Hba_17820"/>
    </source>
</evidence>
<reference evidence="10" key="1">
    <citation type="submission" date="2016-11" db="UniProtKB">
        <authorList>
            <consortium name="WormBaseParasite"/>
        </authorList>
    </citation>
    <scope>IDENTIFICATION</scope>
</reference>
<keyword evidence="2" id="KW-0808">Transferase</keyword>
<sequence length="517" mass="58438">MLAKLVCARHKPRQQTVLPFEYVASIFPYIPISDVRMMGGKLGNSIQQLLGVKTMGDLAGIDFSTVALHFGGQAQWICQLAHGIDEESVSYILIHMWLDGLSKELSKRLISDQIKNKRTAENVVFGLLSETSISKTLKINSYNPSVLFCILWSAAKGFNKAPTGSDRWEPAVQNIYLSASRFIDGVGQSKSIMEWVDKRIRKIETGEIKSDERAEAQKMGLNFTNKAAEKRNDGEKANHETSEASTSYARTKIETIVPCKFELKKKESDSEVKLDADGWQIWDPLHFENAPLSASYENEYDPEVAKEVLRQLPSSLKAVCLLLVIVFFIDGRTQWSIYSIIYIASYIVVFGVLLSIFIHFFQVTKAIPSVPWYKLEFIWNTLCALFCLTTFLILAWDWWQMHHGNYRHHIAIAPRNIGTDGWRRRVVIAGVGELELMLSPKFTNYNSCGCYNITLAEIVTLKANKRGNSQNGTTNKNNTECEPMSVSGSERELADLAQLTTKVEGNREEYISEMNTE</sequence>
<evidence type="ECO:0000256" key="5">
    <source>
        <dbReference type="ARBA" id="ARBA00023204"/>
    </source>
</evidence>
<proteinExistence type="predicted"/>
<dbReference type="Gene3D" id="1.10.150.20">
    <property type="entry name" value="5' to 3' exonuclease, C-terminal subdomain"/>
    <property type="match status" value="1"/>
</dbReference>
<dbReference type="GO" id="GO:0003684">
    <property type="term" value="F:damaged DNA binding"/>
    <property type="evidence" value="ECO:0007669"/>
    <property type="project" value="InterPro"/>
</dbReference>
<dbReference type="GO" id="GO:0005634">
    <property type="term" value="C:nucleus"/>
    <property type="evidence" value="ECO:0007669"/>
    <property type="project" value="UniProtKB-SubCell"/>
</dbReference>
<dbReference type="GO" id="GO:0046872">
    <property type="term" value="F:metal ion binding"/>
    <property type="evidence" value="ECO:0007669"/>
    <property type="project" value="UniProtKB-KW"/>
</dbReference>
<keyword evidence="5" id="KW-0234">DNA repair</keyword>
<evidence type="ECO:0000256" key="7">
    <source>
        <dbReference type="SAM" id="MobiDB-lite"/>
    </source>
</evidence>
<feature type="transmembrane region" description="Helical" evidence="8">
    <location>
        <begin position="377"/>
        <end position="399"/>
    </location>
</feature>
<name>A0A1I7XJY9_HETBA</name>
<dbReference type="InterPro" id="IPR052230">
    <property type="entry name" value="DNA_polymerase_eta"/>
</dbReference>
<dbReference type="InterPro" id="IPR043502">
    <property type="entry name" value="DNA/RNA_pol_sf"/>
</dbReference>
<protein>
    <submittedName>
        <fullName evidence="10">Lipase_3 domain-containing protein</fullName>
    </submittedName>
</protein>
<keyword evidence="8" id="KW-0472">Membrane</keyword>
<dbReference type="Gene3D" id="3.30.1490.100">
    <property type="entry name" value="DNA polymerase, Y-family, little finger domain"/>
    <property type="match status" value="1"/>
</dbReference>
<dbReference type="PANTHER" id="PTHR45873">
    <property type="entry name" value="DNA POLYMERASE ETA"/>
    <property type="match status" value="1"/>
</dbReference>
<dbReference type="GO" id="GO:0005657">
    <property type="term" value="C:replication fork"/>
    <property type="evidence" value="ECO:0007669"/>
    <property type="project" value="TreeGrafter"/>
</dbReference>
<keyword evidence="9" id="KW-1185">Reference proteome</keyword>
<dbReference type="GO" id="GO:0003887">
    <property type="term" value="F:DNA-directed DNA polymerase activity"/>
    <property type="evidence" value="ECO:0007669"/>
    <property type="project" value="TreeGrafter"/>
</dbReference>
<dbReference type="WBParaSite" id="Hba_17820">
    <property type="protein sequence ID" value="Hba_17820"/>
    <property type="gene ID" value="Hba_17820"/>
</dbReference>
<evidence type="ECO:0000256" key="3">
    <source>
        <dbReference type="ARBA" id="ARBA00022723"/>
    </source>
</evidence>
<dbReference type="SUPFAM" id="SSF56672">
    <property type="entry name" value="DNA/RNA polymerases"/>
    <property type="match status" value="1"/>
</dbReference>
<evidence type="ECO:0000256" key="1">
    <source>
        <dbReference type="ARBA" id="ARBA00004123"/>
    </source>
</evidence>
<feature type="region of interest" description="Disordered" evidence="7">
    <location>
        <begin position="220"/>
        <end position="244"/>
    </location>
</feature>
<keyword evidence="4" id="KW-0227">DNA damage</keyword>